<dbReference type="InterPro" id="IPR036921">
    <property type="entry name" value="PurM-like_N_sf"/>
</dbReference>
<dbReference type="InterPro" id="IPR036681">
    <property type="entry name" value="PgpA-like_sf"/>
</dbReference>
<dbReference type="InterPro" id="IPR016188">
    <property type="entry name" value="PurM-like_N"/>
</dbReference>
<evidence type="ECO:0000259" key="5">
    <source>
        <dbReference type="Pfam" id="PF04608"/>
    </source>
</evidence>
<feature type="transmembrane region" description="Helical" evidence="3">
    <location>
        <begin position="458"/>
        <end position="480"/>
    </location>
</feature>
<keyword evidence="2" id="KW-0479">Metal-binding</keyword>
<feature type="binding site" evidence="2">
    <location>
        <position position="38"/>
    </location>
    <ligand>
        <name>Mg(2+)</name>
        <dbReference type="ChEBI" id="CHEBI:18420"/>
        <label>1</label>
    </ligand>
</feature>
<feature type="transmembrane region" description="Helical" evidence="3">
    <location>
        <begin position="373"/>
        <end position="391"/>
    </location>
</feature>
<comment type="function">
    <text evidence="2">Catalyzes the ATP-dependent phosphorylation of thiamine-monophosphate (TMP) to form thiamine-pyrophosphate (TPP), the active form of vitamin B1.</text>
</comment>
<keyword evidence="3" id="KW-1133">Transmembrane helix</keyword>
<gene>
    <name evidence="2 6" type="primary">thiL</name>
    <name evidence="6" type="ORF">EYC98_18095</name>
</gene>
<dbReference type="Pfam" id="PF00586">
    <property type="entry name" value="AIRS"/>
    <property type="match status" value="1"/>
</dbReference>
<keyword evidence="7" id="KW-1185">Reference proteome</keyword>
<feature type="binding site" evidence="2">
    <location>
        <position position="114"/>
    </location>
    <ligand>
        <name>Mg(2+)</name>
        <dbReference type="ChEBI" id="CHEBI:18420"/>
        <label>1</label>
    </ligand>
</feature>
<dbReference type="PANTHER" id="PTHR30270:SF0">
    <property type="entry name" value="THIAMINE-MONOPHOSPHATE KINASE"/>
    <property type="match status" value="1"/>
</dbReference>
<dbReference type="SUPFAM" id="SSF56042">
    <property type="entry name" value="PurM C-terminal domain-like"/>
    <property type="match status" value="1"/>
</dbReference>
<keyword evidence="2 6" id="KW-0808">Transferase</keyword>
<feature type="binding site" evidence="2">
    <location>
        <position position="22"/>
    </location>
    <ligand>
        <name>Mg(2+)</name>
        <dbReference type="ChEBI" id="CHEBI:18420"/>
        <label>3</label>
    </ligand>
</feature>
<organism evidence="6 7">
    <name type="scientific">Candidatus Litorirhabdus singularis</name>
    <dbReference type="NCBI Taxonomy" id="2518993"/>
    <lineage>
        <taxon>Bacteria</taxon>
        <taxon>Pseudomonadati</taxon>
        <taxon>Pseudomonadota</taxon>
        <taxon>Gammaproteobacteria</taxon>
        <taxon>Cellvibrionales</taxon>
        <taxon>Halieaceae</taxon>
        <taxon>Candidatus Litorirhabdus</taxon>
    </lineage>
</organism>
<evidence type="ECO:0000313" key="7">
    <source>
        <dbReference type="Proteomes" id="UP001143362"/>
    </source>
</evidence>
<feature type="binding site" evidence="2">
    <location>
        <position position="138"/>
    </location>
    <ligand>
        <name>ATP</name>
        <dbReference type="ChEBI" id="CHEBI:30616"/>
    </ligand>
</feature>
<keyword evidence="3" id="KW-0812">Transmembrane</keyword>
<evidence type="ECO:0000256" key="1">
    <source>
        <dbReference type="ARBA" id="ARBA00022977"/>
    </source>
</evidence>
<keyword evidence="3" id="KW-0472">Membrane</keyword>
<dbReference type="SUPFAM" id="SSF101307">
    <property type="entry name" value="YutG-like"/>
    <property type="match status" value="1"/>
</dbReference>
<dbReference type="CDD" id="cd06971">
    <property type="entry name" value="PgpA"/>
    <property type="match status" value="1"/>
</dbReference>
<feature type="binding site" evidence="2">
    <location>
        <position position="67"/>
    </location>
    <ligand>
        <name>Mg(2+)</name>
        <dbReference type="ChEBI" id="CHEBI:18420"/>
        <label>4</label>
    </ligand>
</feature>
<accession>A0ABT3TKE9</accession>
<keyword evidence="2" id="KW-0067">ATP-binding</keyword>
<dbReference type="InterPro" id="IPR036676">
    <property type="entry name" value="PurM-like_C_sf"/>
</dbReference>
<feature type="binding site" evidence="2">
    <location>
        <position position="46"/>
    </location>
    <ligand>
        <name>substrate</name>
    </ligand>
</feature>
<comment type="pathway">
    <text evidence="2">Cofactor biosynthesis; thiamine diphosphate biosynthesis; thiamine diphosphate from thiamine phosphate: step 1/1.</text>
</comment>
<evidence type="ECO:0000256" key="3">
    <source>
        <dbReference type="SAM" id="Phobius"/>
    </source>
</evidence>
<evidence type="ECO:0000256" key="2">
    <source>
        <dbReference type="HAMAP-Rule" id="MF_02128"/>
    </source>
</evidence>
<feature type="binding site" evidence="2">
    <location>
        <position position="67"/>
    </location>
    <ligand>
        <name>Mg(2+)</name>
        <dbReference type="ChEBI" id="CHEBI:18420"/>
        <label>2</label>
    </ligand>
</feature>
<name>A0ABT3TKE9_9GAMM</name>
<keyword evidence="1 2" id="KW-0784">Thiamine biosynthesis</keyword>
<feature type="binding site" evidence="2">
    <location>
        <position position="39"/>
    </location>
    <ligand>
        <name>Mg(2+)</name>
        <dbReference type="ChEBI" id="CHEBI:18420"/>
        <label>2</label>
    </ligand>
</feature>
<feature type="binding site" evidence="2">
    <location>
        <begin position="113"/>
        <end position="114"/>
    </location>
    <ligand>
        <name>ATP</name>
        <dbReference type="ChEBI" id="CHEBI:30616"/>
    </ligand>
</feature>
<feature type="binding site" evidence="2">
    <location>
        <position position="203"/>
    </location>
    <ligand>
        <name>Mg(2+)</name>
        <dbReference type="ChEBI" id="CHEBI:18420"/>
        <label>3</label>
    </ligand>
</feature>
<dbReference type="InterPro" id="IPR006283">
    <property type="entry name" value="ThiL-like"/>
</dbReference>
<protein>
    <recommendedName>
        <fullName evidence="2">Thiamine-monophosphate kinase</fullName>
        <shortName evidence="2">TMP kinase</shortName>
        <shortName evidence="2">Thiamine-phosphate kinase</shortName>
        <ecNumber evidence="2">2.7.4.16</ecNumber>
    </recommendedName>
</protein>
<feature type="domain" description="PurM-like N-terminal" evidence="4">
    <location>
        <begin position="20"/>
        <end position="129"/>
    </location>
</feature>
<dbReference type="InterPro" id="IPR007686">
    <property type="entry name" value="YutG/PgpA"/>
</dbReference>
<feature type="binding site" evidence="2">
    <location>
        <position position="39"/>
    </location>
    <ligand>
        <name>Mg(2+)</name>
        <dbReference type="ChEBI" id="CHEBI:18420"/>
        <label>1</label>
    </ligand>
</feature>
<dbReference type="PANTHER" id="PTHR30270">
    <property type="entry name" value="THIAMINE-MONOPHOSPHATE KINASE"/>
    <property type="match status" value="1"/>
</dbReference>
<comment type="caution">
    <text evidence="6">The sequence shown here is derived from an EMBL/GenBank/DDBJ whole genome shotgun (WGS) entry which is preliminary data.</text>
</comment>
<feature type="transmembrane region" description="Helical" evidence="3">
    <location>
        <begin position="412"/>
        <end position="438"/>
    </location>
</feature>
<dbReference type="NCBIfam" id="TIGR01379">
    <property type="entry name" value="thiL"/>
    <property type="match status" value="1"/>
</dbReference>
<dbReference type="CDD" id="cd02194">
    <property type="entry name" value="ThiL"/>
    <property type="match status" value="1"/>
</dbReference>
<feature type="binding site" evidence="2">
    <location>
        <position position="297"/>
    </location>
    <ligand>
        <name>substrate</name>
    </ligand>
</feature>
<feature type="binding site" evidence="2">
    <location>
        <position position="22"/>
    </location>
    <ligand>
        <name>Mg(2+)</name>
        <dbReference type="ChEBI" id="CHEBI:18420"/>
        <label>4</label>
    </ligand>
</feature>
<feature type="binding site" evidence="2">
    <location>
        <position position="37"/>
    </location>
    <ligand>
        <name>Mg(2+)</name>
        <dbReference type="ChEBI" id="CHEBI:18420"/>
        <label>4</label>
    </ligand>
</feature>
<dbReference type="EC" id="2.7.4.16" evidence="2"/>
<dbReference type="Proteomes" id="UP001143362">
    <property type="component" value="Unassembled WGS sequence"/>
</dbReference>
<dbReference type="EMBL" id="SHNN01000004">
    <property type="protein sequence ID" value="MCX2982778.1"/>
    <property type="molecule type" value="Genomic_DNA"/>
</dbReference>
<feature type="binding site" evidence="2">
    <location>
        <position position="254"/>
    </location>
    <ligand>
        <name>substrate</name>
    </ligand>
</feature>
<sequence length="481" mass="50201">MNTEFSLIDTWFAPLSDAIGDDCALLDLAPGQRLATSTDTLVAGVHFPPDASAEQISYRAVVTALSDLAAAGAEPLAIAVALTLPAPESVWLEGFAAGLKDALQSQGVRLLGGDTTSGPLTVTVQVFGALPQGQGLQRSGACAGDGVYLSGCTGDAAAALTVMRGDWQGAPEHADYLRQCFYRPQPRLQLGQQLLGIASSAIDVSDGVVADAGHICRASGVGMQLQESALPLSTALESLADVTAAQILALTGGDDYQLLFTVAADRESQVPEGCTRIGEVIAGAGVSCGLELPSGGYEHFAAAPPRPVDDPNVSCEVATDADTEDGLPLTGVFGSWSQFVAFGFGSGLASKAPGTAGTALAVPLYLLLAPLDLFAYSVFIVAAAIFGIWVCDVASRELDVHDHPGIVWDEFVGFWIAMWALPADWPWLLAAFVVFRFFDILKPWPISWCDRRVHGGLGIMLDDIVAGVFTCALLHVVILVS</sequence>
<dbReference type="RefSeq" id="WP_320415565.1">
    <property type="nucleotide sequence ID" value="NZ_SHNN01000004.1"/>
</dbReference>
<comment type="miscellaneous">
    <text evidence="2">Reaction mechanism of ThiL seems to utilize a direct, inline transfer of the gamma-phosphate of ATP to TMP rather than a phosphorylated enzyme intermediate.</text>
</comment>
<evidence type="ECO:0000259" key="4">
    <source>
        <dbReference type="Pfam" id="PF00586"/>
    </source>
</evidence>
<dbReference type="Gene3D" id="3.30.1330.10">
    <property type="entry name" value="PurM-like, N-terminal domain"/>
    <property type="match status" value="1"/>
</dbReference>
<comment type="similarity">
    <text evidence="2">Belongs to the thiamine-monophosphate kinase family.</text>
</comment>
<keyword evidence="2 6" id="KW-0418">Kinase</keyword>
<comment type="caution">
    <text evidence="2">Lacks conserved residue(s) required for the propagation of feature annotation.</text>
</comment>
<dbReference type="SUPFAM" id="SSF55326">
    <property type="entry name" value="PurM N-terminal domain-like"/>
    <property type="match status" value="1"/>
</dbReference>
<dbReference type="Pfam" id="PF04608">
    <property type="entry name" value="PgpA"/>
    <property type="match status" value="1"/>
</dbReference>
<feature type="domain" description="YutG/PgpA" evidence="5">
    <location>
        <begin position="340"/>
        <end position="477"/>
    </location>
</feature>
<dbReference type="Gene3D" id="3.90.650.10">
    <property type="entry name" value="PurM-like C-terminal domain"/>
    <property type="match status" value="1"/>
</dbReference>
<keyword evidence="2" id="KW-0460">Magnesium</keyword>
<dbReference type="GO" id="GO:0009030">
    <property type="term" value="F:thiamine-phosphate kinase activity"/>
    <property type="evidence" value="ECO:0007669"/>
    <property type="project" value="UniProtKB-EC"/>
</dbReference>
<comment type="catalytic activity">
    <reaction evidence="2">
        <text>thiamine phosphate + ATP = thiamine diphosphate + ADP</text>
        <dbReference type="Rhea" id="RHEA:15913"/>
        <dbReference type="ChEBI" id="CHEBI:30616"/>
        <dbReference type="ChEBI" id="CHEBI:37575"/>
        <dbReference type="ChEBI" id="CHEBI:58937"/>
        <dbReference type="ChEBI" id="CHEBI:456216"/>
        <dbReference type="EC" id="2.7.4.16"/>
    </reaction>
</comment>
<feature type="binding site" evidence="2">
    <location>
        <position position="205"/>
    </location>
    <ligand>
        <name>ATP</name>
        <dbReference type="ChEBI" id="CHEBI:30616"/>
    </ligand>
</feature>
<dbReference type="HAMAP" id="MF_02128">
    <property type="entry name" value="TMP_kinase"/>
    <property type="match status" value="1"/>
</dbReference>
<reference evidence="6" key="1">
    <citation type="submission" date="2019-02" db="EMBL/GenBank/DDBJ databases">
        <authorList>
            <person name="Li S.-H."/>
        </authorList>
    </citation>
    <scope>NUCLEOTIDE SEQUENCE</scope>
    <source>
        <strain evidence="6">IMCC14734</strain>
    </source>
</reference>
<proteinExistence type="inferred from homology"/>
<feature type="binding site" evidence="2">
    <location>
        <position position="67"/>
    </location>
    <ligand>
        <name>Mg(2+)</name>
        <dbReference type="ChEBI" id="CHEBI:18420"/>
        <label>3</label>
    </ligand>
</feature>
<feature type="binding site" evidence="2">
    <location>
        <position position="206"/>
    </location>
    <ligand>
        <name>Mg(2+)</name>
        <dbReference type="ChEBI" id="CHEBI:18420"/>
        <label>5</label>
    </ligand>
</feature>
<evidence type="ECO:0000313" key="6">
    <source>
        <dbReference type="EMBL" id="MCX2982778.1"/>
    </source>
</evidence>
<keyword evidence="2" id="KW-0547">Nucleotide-binding</keyword>